<feature type="compositionally biased region" description="Basic and acidic residues" evidence="1">
    <location>
        <begin position="1157"/>
        <end position="1167"/>
    </location>
</feature>
<feature type="region of interest" description="Disordered" evidence="1">
    <location>
        <begin position="715"/>
        <end position="823"/>
    </location>
</feature>
<feature type="compositionally biased region" description="Basic and acidic residues" evidence="1">
    <location>
        <begin position="1262"/>
        <end position="1286"/>
    </location>
</feature>
<organism evidence="2 3">
    <name type="scientific">Plasmodium gonderi</name>
    <dbReference type="NCBI Taxonomy" id="77519"/>
    <lineage>
        <taxon>Eukaryota</taxon>
        <taxon>Sar</taxon>
        <taxon>Alveolata</taxon>
        <taxon>Apicomplexa</taxon>
        <taxon>Aconoidasida</taxon>
        <taxon>Haemosporida</taxon>
        <taxon>Plasmodiidae</taxon>
        <taxon>Plasmodium</taxon>
        <taxon>Plasmodium (Plasmodium)</taxon>
    </lineage>
</organism>
<feature type="compositionally biased region" description="Basic and acidic residues" evidence="1">
    <location>
        <begin position="786"/>
        <end position="823"/>
    </location>
</feature>
<feature type="compositionally biased region" description="Basic and acidic residues" evidence="1">
    <location>
        <begin position="1043"/>
        <end position="1053"/>
    </location>
</feature>
<feature type="region of interest" description="Disordered" evidence="1">
    <location>
        <begin position="1089"/>
        <end position="1128"/>
    </location>
</feature>
<comment type="caution">
    <text evidence="2">The sequence shown here is derived from an EMBL/GenBank/DDBJ whole genome shotgun (WGS) entry which is preliminary data.</text>
</comment>
<gene>
    <name evidence="2" type="ORF">PGO_121130</name>
</gene>
<feature type="compositionally biased region" description="Polar residues" evidence="1">
    <location>
        <begin position="42"/>
        <end position="51"/>
    </location>
</feature>
<feature type="compositionally biased region" description="Basic and acidic residues" evidence="1">
    <location>
        <begin position="1089"/>
        <end position="1104"/>
    </location>
</feature>
<feature type="compositionally biased region" description="Basic and acidic residues" evidence="1">
    <location>
        <begin position="22"/>
        <end position="38"/>
    </location>
</feature>
<protein>
    <submittedName>
        <fullName evidence="2">Uncharacterized protein</fullName>
    </submittedName>
</protein>
<feature type="compositionally biased region" description="Polar residues" evidence="1">
    <location>
        <begin position="150"/>
        <end position="160"/>
    </location>
</feature>
<feature type="compositionally biased region" description="Polar residues" evidence="1">
    <location>
        <begin position="462"/>
        <end position="532"/>
    </location>
</feature>
<feature type="compositionally biased region" description="Basic and acidic residues" evidence="1">
    <location>
        <begin position="1228"/>
        <end position="1254"/>
    </location>
</feature>
<feature type="compositionally biased region" description="Basic and acidic residues" evidence="1">
    <location>
        <begin position="717"/>
        <end position="745"/>
    </location>
</feature>
<dbReference type="OMA" id="RIYAENY"/>
<sequence>MNINILNKKKKKKNIFSDDEESDKKDEKEHENGIKVPEESENLVSTNTTEQIHCGGNIDAEAGKATSTNEEGAKVAVTEKEMSENAENKTDIRESNDEINGEPTKLRGDNEQEQDTSNIQKENVLKKKKKKLRRLEKSIEDETETEESVQHNLEQISQQEIHNEKQVRKLSKKDFIIKNYAHEKKQKEEKHKGKSDPYNDGHEIPVERREPVHDTASDRDTVEQSVERKRKEKKKINDDESSHDRDDIYHNPDNSEDDEKNYEEVYHGDGPLGTEEEEEDKFSQDLSDEEEKRNKHIKKKKKKTKEDIPKLNESERNKFKLDKDEDNMTYLKERKKKKMKNSKLMLDVNPNEEKLKLKLICISFHKKEYNIEEFIFESLKVIIPQNKTELFLNQQNIIIDSTSRDDLKNLEIFWFDRLTKNRRRSIMNCFTTLSKMSPKEMEDNLNTSPPNVASANEPLINDSKNIPNSSQNVADSSKNIPDSSKNVPDSSKNVPDSSKNVPDISQNVPDSSKNVPDNSQNATDSPKNVAHNSASIPITASNIIDANENISNVSHNPTIDGSNVASYTPDTSRTAGKNINGLEDIFNKKKDTIIVDYLAALCTEQVKLIKLYISYIRKNIYDMSSITENNEKIKEMNILEPIKRREMFFYLNLCISMNYIQEQSPNVYTPPIDVTPDIRGFNLHPMFSHINKKINEQRKGNIKNPWEKLKLLKKSKKTDSENKNHDNSVHKCEVDAHMVKKKNEANEEEEEEKEEEKEEEREVTATTESAAGGGRVAAAEAEEEDSEKRKNDKYTGDNDMSQKKSLEDEGKKKKALEEMKKKKKEKDDKKVYNVYSLLESAAQYFGEGPKYSNPNMHEFYKSNINQLVYIKPPNNIDEKNILINYFLQFPSITKKLEYNKRRIYAENYGLVKIVKNNENLPINFTLHTQPWLLESYEHLWNEQNKLNNFDIFNMSNLLDDNDDDDDFGGGGFEYNQFSLTKPEIVKPEIVKPEIAKPESAKPESAKPESAKSETVQQDGVGSVWSNSHSPSKRDQKNVASTSEIKKRDSKSKSEFLTKKIKKIFPTKDSKQLKLTSFVSKEKISKYMNVTKKEEREEQDKDKQTLGESNNVPIINQQEEQTNDSTVVANENEETEYIKIKIKKKRVLDDEAINDIYADQKTKIKSNDNQKNGTDNEINFSNEQKEQNINRENCTSTTSLINEFENDDMNEKENRMYHEESKIIKNIRKKNENLDEEEEMKKENDNINDHYKKTEISGNQNADEEKNEKVVEDKKGNADNVKNSEYKDIKESIAKERKSLRHEKMQHMFELEAEESDDENIEDLEERRRAQMLKQNNQTEESEDDEQYNSEELNEFINNEEYNSDNEIVKLKHKQEMEKLEEDIFIKKFTYQGKEFNNELTNREKLELAKEKELLRRKKLLFNSTLGHVKLSDFESDSSTSSNASLKKRIKNTLYEPFTELENVKLSKRNNNIIGSSYKENIFKRGEDIRNLEDQQRRKILEKIDNVMYTKEIKTNEGKRIVIKKKRKIRFHQDLSDVTVTEEEQVDTYEKTKKKPKKVNTILVEQSKPSSVNTLNKTVNHHNKASIKWNNNIKDISELDTPTNSEVFKGFRKVENAQ</sequence>
<feature type="compositionally biased region" description="Basic and acidic residues" evidence="1">
    <location>
        <begin position="161"/>
        <end position="250"/>
    </location>
</feature>
<name>A0A1Y1JHY4_PLAGO</name>
<feature type="compositionally biased region" description="Basic and acidic residues" evidence="1">
    <location>
        <begin position="304"/>
        <end position="317"/>
    </location>
</feature>
<evidence type="ECO:0000256" key="1">
    <source>
        <dbReference type="SAM" id="MobiDB-lite"/>
    </source>
</evidence>
<reference evidence="3" key="1">
    <citation type="submission" date="2017-04" db="EMBL/GenBank/DDBJ databases">
        <title>Plasmodium gonderi genome.</title>
        <authorList>
            <person name="Arisue N."/>
            <person name="Honma H."/>
            <person name="Kawai S."/>
            <person name="Tougan T."/>
            <person name="Tanabe K."/>
            <person name="Horii T."/>
        </authorList>
    </citation>
    <scope>NUCLEOTIDE SEQUENCE [LARGE SCALE GENOMIC DNA]</scope>
    <source>
        <strain evidence="3">ATCC 30045</strain>
    </source>
</reference>
<evidence type="ECO:0000313" key="3">
    <source>
        <dbReference type="Proteomes" id="UP000195521"/>
    </source>
</evidence>
<dbReference type="OrthoDB" id="392888at2759"/>
<feature type="region of interest" description="Disordered" evidence="1">
    <location>
        <begin position="993"/>
        <end position="1053"/>
    </location>
</feature>
<dbReference type="EMBL" id="BDQF01000013">
    <property type="protein sequence ID" value="GAW82121.1"/>
    <property type="molecule type" value="Genomic_DNA"/>
</dbReference>
<feature type="region of interest" description="Disordered" evidence="1">
    <location>
        <begin position="438"/>
        <end position="532"/>
    </location>
</feature>
<keyword evidence="3" id="KW-1185">Reference proteome</keyword>
<feature type="region of interest" description="Disordered" evidence="1">
    <location>
        <begin position="1228"/>
        <end position="1286"/>
    </location>
</feature>
<feature type="compositionally biased region" description="Acidic residues" evidence="1">
    <location>
        <begin position="746"/>
        <end position="761"/>
    </location>
</feature>
<accession>A0A1Y1JHY4</accession>
<feature type="compositionally biased region" description="Basic residues" evidence="1">
    <location>
        <begin position="294"/>
        <end position="303"/>
    </location>
</feature>
<feature type="region of interest" description="Disordered" evidence="1">
    <location>
        <begin position="1"/>
        <end position="317"/>
    </location>
</feature>
<dbReference type="GeneID" id="39748853"/>
<feature type="compositionally biased region" description="Polar residues" evidence="1">
    <location>
        <begin position="1105"/>
        <end position="1128"/>
    </location>
</feature>
<feature type="region of interest" description="Disordered" evidence="1">
    <location>
        <begin position="1156"/>
        <end position="1196"/>
    </location>
</feature>
<feature type="compositionally biased region" description="Polar residues" evidence="1">
    <location>
        <begin position="444"/>
        <end position="454"/>
    </location>
</feature>
<feature type="compositionally biased region" description="Basic and acidic residues" evidence="1">
    <location>
        <begin position="993"/>
        <end position="1011"/>
    </location>
</feature>
<feature type="compositionally biased region" description="Polar residues" evidence="1">
    <location>
        <begin position="1012"/>
        <end position="1029"/>
    </location>
</feature>
<evidence type="ECO:0000313" key="2">
    <source>
        <dbReference type="EMBL" id="GAW82121.1"/>
    </source>
</evidence>
<feature type="compositionally biased region" description="Polar residues" evidence="1">
    <location>
        <begin position="1168"/>
        <end position="1181"/>
    </location>
</feature>
<dbReference type="Proteomes" id="UP000195521">
    <property type="component" value="Unassembled WGS sequence"/>
</dbReference>
<feature type="compositionally biased region" description="Basic and acidic residues" evidence="1">
    <location>
        <begin position="71"/>
        <end position="96"/>
    </location>
</feature>
<proteinExistence type="predicted"/>
<dbReference type="RefSeq" id="XP_028544710.1">
    <property type="nucleotide sequence ID" value="XM_028688909.1"/>
</dbReference>